<feature type="transmembrane region" description="Helical" evidence="6">
    <location>
        <begin position="78"/>
        <end position="100"/>
    </location>
</feature>
<protein>
    <recommendedName>
        <fullName evidence="9">Choline transport protein</fullName>
    </recommendedName>
</protein>
<feature type="transmembrane region" description="Helical" evidence="6">
    <location>
        <begin position="194"/>
        <end position="217"/>
    </location>
</feature>
<dbReference type="PIRSF" id="PIRSF006060">
    <property type="entry name" value="AA_transporter"/>
    <property type="match status" value="1"/>
</dbReference>
<keyword evidence="8" id="KW-1185">Reference proteome</keyword>
<dbReference type="Gene3D" id="1.20.1740.10">
    <property type="entry name" value="Amino acid/polyamine transporter I"/>
    <property type="match status" value="1"/>
</dbReference>
<dbReference type="AlphaFoldDB" id="A0A6A6CCR7"/>
<dbReference type="Pfam" id="PF13520">
    <property type="entry name" value="AA_permease_2"/>
    <property type="match status" value="1"/>
</dbReference>
<sequence length="509" mass="55131">MDLAANAKAKLSNMLSEDTKEMSSLEQVKTRATASHVGEVHDLKKNFSLFALLGISFSLANSWFGISTSLITGINSGGPVLLIYGTIIVTIVCTAIAVSLSELASAMPHAGGQYHWAAQLAPAKYARFAAYTTGFISWLGSLFTCASIALGVGTLCVGCIQLSHPDLDIKPWMVFVAYQVIKIASSLANCWGRALPLLTFSTLWISIISFMVIIITVPAKASSHQSASFVFTEFINNTGWKSDGIAFIVGLINPNWAFNGLDCANHMAEETLNPERDIPIAIMGTVAIGFTTSWLFAIAMMFALGDFDNVAGTSTGVPILELFNEALSSTVGSIVLCSMIIFTGCGCLIASHTWQARLCWSFSRDSGLPFSKQLAKVHPRLRVPINAHFFSTAIVSVLGCLYLGSYTAFNSMVTACVVLLYASYAIPVGCLLLRGRSNIRHGPFWLGGIGHMCNYILLAWLVFAFVMYSFPPIYPVTAGNMNYVSAVYFVSLSIVIVWWHVDARKTFRG</sequence>
<evidence type="ECO:0000256" key="1">
    <source>
        <dbReference type="ARBA" id="ARBA00004141"/>
    </source>
</evidence>
<feature type="transmembrane region" description="Helical" evidence="6">
    <location>
        <begin position="135"/>
        <end position="160"/>
    </location>
</feature>
<reference evidence="7" key="1">
    <citation type="journal article" date="2020" name="Stud. Mycol.">
        <title>101 Dothideomycetes genomes: a test case for predicting lifestyles and emergence of pathogens.</title>
        <authorList>
            <person name="Haridas S."/>
            <person name="Albert R."/>
            <person name="Binder M."/>
            <person name="Bloem J."/>
            <person name="Labutti K."/>
            <person name="Salamov A."/>
            <person name="Andreopoulos B."/>
            <person name="Baker S."/>
            <person name="Barry K."/>
            <person name="Bills G."/>
            <person name="Bluhm B."/>
            <person name="Cannon C."/>
            <person name="Castanera R."/>
            <person name="Culley D."/>
            <person name="Daum C."/>
            <person name="Ezra D."/>
            <person name="Gonzalez J."/>
            <person name="Henrissat B."/>
            <person name="Kuo A."/>
            <person name="Liang C."/>
            <person name="Lipzen A."/>
            <person name="Lutzoni F."/>
            <person name="Magnuson J."/>
            <person name="Mondo S."/>
            <person name="Nolan M."/>
            <person name="Ohm R."/>
            <person name="Pangilinan J."/>
            <person name="Park H.-J."/>
            <person name="Ramirez L."/>
            <person name="Alfaro M."/>
            <person name="Sun H."/>
            <person name="Tritt A."/>
            <person name="Yoshinaga Y."/>
            <person name="Zwiers L.-H."/>
            <person name="Turgeon B."/>
            <person name="Goodwin S."/>
            <person name="Spatafora J."/>
            <person name="Crous P."/>
            <person name="Grigoriev I."/>
        </authorList>
    </citation>
    <scope>NUCLEOTIDE SEQUENCE</scope>
    <source>
        <strain evidence="7">ATCC 36951</strain>
    </source>
</reference>
<accession>A0A6A6CCR7</accession>
<dbReference type="PANTHER" id="PTHR45649:SF7">
    <property type="entry name" value="CHOLINE TRANSPORT PROTEIN"/>
    <property type="match status" value="1"/>
</dbReference>
<comment type="subcellular location">
    <subcellularLocation>
        <location evidence="1">Membrane</location>
        <topology evidence="1">Multi-pass membrane protein</topology>
    </subcellularLocation>
</comment>
<dbReference type="GO" id="GO:0015101">
    <property type="term" value="F:organic cation transmembrane transporter activity"/>
    <property type="evidence" value="ECO:0007669"/>
    <property type="project" value="UniProtKB-ARBA"/>
</dbReference>
<evidence type="ECO:0000256" key="2">
    <source>
        <dbReference type="ARBA" id="ARBA00022448"/>
    </source>
</evidence>
<dbReference type="EMBL" id="ML993608">
    <property type="protein sequence ID" value="KAF2163489.1"/>
    <property type="molecule type" value="Genomic_DNA"/>
</dbReference>
<evidence type="ECO:0000313" key="8">
    <source>
        <dbReference type="Proteomes" id="UP000799537"/>
    </source>
</evidence>
<keyword evidence="5 6" id="KW-0472">Membrane</keyword>
<organism evidence="7 8">
    <name type="scientific">Zasmidium cellare ATCC 36951</name>
    <dbReference type="NCBI Taxonomy" id="1080233"/>
    <lineage>
        <taxon>Eukaryota</taxon>
        <taxon>Fungi</taxon>
        <taxon>Dikarya</taxon>
        <taxon>Ascomycota</taxon>
        <taxon>Pezizomycotina</taxon>
        <taxon>Dothideomycetes</taxon>
        <taxon>Dothideomycetidae</taxon>
        <taxon>Mycosphaerellales</taxon>
        <taxon>Mycosphaerellaceae</taxon>
        <taxon>Zasmidium</taxon>
    </lineage>
</organism>
<feature type="transmembrane region" description="Helical" evidence="6">
    <location>
        <begin position="331"/>
        <end position="354"/>
    </location>
</feature>
<feature type="transmembrane region" description="Helical" evidence="6">
    <location>
        <begin position="385"/>
        <end position="406"/>
    </location>
</feature>
<evidence type="ECO:0000256" key="5">
    <source>
        <dbReference type="ARBA" id="ARBA00023136"/>
    </source>
</evidence>
<feature type="transmembrane region" description="Helical" evidence="6">
    <location>
        <begin position="47"/>
        <end position="66"/>
    </location>
</feature>
<name>A0A6A6CCR7_ZASCE</name>
<dbReference type="PANTHER" id="PTHR45649">
    <property type="entry name" value="AMINO-ACID PERMEASE BAT1"/>
    <property type="match status" value="1"/>
</dbReference>
<keyword evidence="2" id="KW-0813">Transport</keyword>
<dbReference type="OrthoDB" id="2417308at2759"/>
<feature type="transmembrane region" description="Helical" evidence="6">
    <location>
        <begin position="412"/>
        <end position="433"/>
    </location>
</feature>
<dbReference type="RefSeq" id="XP_033664378.1">
    <property type="nucleotide sequence ID" value="XM_033817839.1"/>
</dbReference>
<evidence type="ECO:0000256" key="6">
    <source>
        <dbReference type="SAM" id="Phobius"/>
    </source>
</evidence>
<feature type="transmembrane region" description="Helical" evidence="6">
    <location>
        <begin position="445"/>
        <end position="470"/>
    </location>
</feature>
<dbReference type="GeneID" id="54571111"/>
<proteinExistence type="predicted"/>
<gene>
    <name evidence="7" type="ORF">M409DRAFT_68427</name>
</gene>
<feature type="transmembrane region" description="Helical" evidence="6">
    <location>
        <begin position="172"/>
        <end position="188"/>
    </location>
</feature>
<feature type="transmembrane region" description="Helical" evidence="6">
    <location>
        <begin position="482"/>
        <end position="501"/>
    </location>
</feature>
<dbReference type="InterPro" id="IPR002293">
    <property type="entry name" value="AA/rel_permease1"/>
</dbReference>
<evidence type="ECO:0008006" key="9">
    <source>
        <dbReference type="Google" id="ProtNLM"/>
    </source>
</evidence>
<evidence type="ECO:0000313" key="7">
    <source>
        <dbReference type="EMBL" id="KAF2163489.1"/>
    </source>
</evidence>
<evidence type="ECO:0000256" key="3">
    <source>
        <dbReference type="ARBA" id="ARBA00022692"/>
    </source>
</evidence>
<feature type="transmembrane region" description="Helical" evidence="6">
    <location>
        <begin position="280"/>
        <end position="304"/>
    </location>
</feature>
<keyword evidence="3 6" id="KW-0812">Transmembrane</keyword>
<keyword evidence="4 6" id="KW-1133">Transmembrane helix</keyword>
<evidence type="ECO:0000256" key="4">
    <source>
        <dbReference type="ARBA" id="ARBA00022989"/>
    </source>
</evidence>
<dbReference type="FunFam" id="1.20.1740.10:FF:000046">
    <property type="entry name" value="Amino-acid permease, putative"/>
    <property type="match status" value="1"/>
</dbReference>
<dbReference type="Proteomes" id="UP000799537">
    <property type="component" value="Unassembled WGS sequence"/>
</dbReference>
<dbReference type="GO" id="GO:0016020">
    <property type="term" value="C:membrane"/>
    <property type="evidence" value="ECO:0007669"/>
    <property type="project" value="UniProtKB-SubCell"/>
</dbReference>